<dbReference type="Proteomes" id="UP000799539">
    <property type="component" value="Unassembled WGS sequence"/>
</dbReference>
<feature type="compositionally biased region" description="Polar residues" evidence="1">
    <location>
        <begin position="366"/>
        <end position="377"/>
    </location>
</feature>
<sequence>MASTQADRPTEKLFHGVPIYGLRSGFRATVRADQETMNMIATALVVNELGLNPIDPSATSIQEAVDEAKCAAGEYLVDQNMFPTAALRDVLRQAPKTNRRDEYPGFRSQYFDMGEWLSDLRDYSACYEGKYVYDVAVLTQAQDPSEPVVFNVFKSQPTKQTTHTLWYVRKMCRAPGGGGYVEMLQALVPQPAPTPEVTAPVLPAPIAVPVAQPSRVQQPKYPHHRSAAPYAGWTADQIFAQVHTEHMFGGVILVLHLEYTKAELFKKINQKRQQVEGLQAFGTSSKQVVHYRIKAALQHLFGKDNYDTNANSFKEAAHNIAQATAWRAALDAPATYNVATCDMGCSRRVVAAPVGEEDRQTDEAGPSSSRVQGTAISSGAAEAADPLFSGHSQAQMMPAEAQMSAGVVRHESPDRSTFATASDTVPRSSAPVLDPALLDGSWINATSSAEGEHPRGYLH</sequence>
<dbReference type="AlphaFoldDB" id="A0A6A6F3N2"/>
<dbReference type="EMBL" id="ML992700">
    <property type="protein sequence ID" value="KAF2207840.1"/>
    <property type="molecule type" value="Genomic_DNA"/>
</dbReference>
<accession>A0A6A6F3N2</accession>
<gene>
    <name evidence="2" type="ORF">CERZMDRAFT_102107</name>
</gene>
<evidence type="ECO:0000313" key="3">
    <source>
        <dbReference type="Proteomes" id="UP000799539"/>
    </source>
</evidence>
<organism evidence="2 3">
    <name type="scientific">Cercospora zeae-maydis SCOH1-5</name>
    <dbReference type="NCBI Taxonomy" id="717836"/>
    <lineage>
        <taxon>Eukaryota</taxon>
        <taxon>Fungi</taxon>
        <taxon>Dikarya</taxon>
        <taxon>Ascomycota</taxon>
        <taxon>Pezizomycotina</taxon>
        <taxon>Dothideomycetes</taxon>
        <taxon>Dothideomycetidae</taxon>
        <taxon>Mycosphaerellales</taxon>
        <taxon>Mycosphaerellaceae</taxon>
        <taxon>Cercospora</taxon>
    </lineage>
</organism>
<feature type="region of interest" description="Disordered" evidence="1">
    <location>
        <begin position="354"/>
        <end position="379"/>
    </location>
</feature>
<keyword evidence="3" id="KW-1185">Reference proteome</keyword>
<proteinExistence type="predicted"/>
<reference evidence="2" key="1">
    <citation type="journal article" date="2020" name="Stud. Mycol.">
        <title>101 Dothideomycetes genomes: a test case for predicting lifestyles and emergence of pathogens.</title>
        <authorList>
            <person name="Haridas S."/>
            <person name="Albert R."/>
            <person name="Binder M."/>
            <person name="Bloem J."/>
            <person name="Labutti K."/>
            <person name="Salamov A."/>
            <person name="Andreopoulos B."/>
            <person name="Baker S."/>
            <person name="Barry K."/>
            <person name="Bills G."/>
            <person name="Bluhm B."/>
            <person name="Cannon C."/>
            <person name="Castanera R."/>
            <person name="Culley D."/>
            <person name="Daum C."/>
            <person name="Ezra D."/>
            <person name="Gonzalez J."/>
            <person name="Henrissat B."/>
            <person name="Kuo A."/>
            <person name="Liang C."/>
            <person name="Lipzen A."/>
            <person name="Lutzoni F."/>
            <person name="Magnuson J."/>
            <person name="Mondo S."/>
            <person name="Nolan M."/>
            <person name="Ohm R."/>
            <person name="Pangilinan J."/>
            <person name="Park H.-J."/>
            <person name="Ramirez L."/>
            <person name="Alfaro M."/>
            <person name="Sun H."/>
            <person name="Tritt A."/>
            <person name="Yoshinaga Y."/>
            <person name="Zwiers L.-H."/>
            <person name="Turgeon B."/>
            <person name="Goodwin S."/>
            <person name="Spatafora J."/>
            <person name="Crous P."/>
            <person name="Grigoriev I."/>
        </authorList>
    </citation>
    <scope>NUCLEOTIDE SEQUENCE</scope>
    <source>
        <strain evidence="2">SCOH1-5</strain>
    </source>
</reference>
<dbReference type="OrthoDB" id="3648530at2759"/>
<evidence type="ECO:0000256" key="1">
    <source>
        <dbReference type="SAM" id="MobiDB-lite"/>
    </source>
</evidence>
<evidence type="ECO:0000313" key="2">
    <source>
        <dbReference type="EMBL" id="KAF2207840.1"/>
    </source>
</evidence>
<protein>
    <submittedName>
        <fullName evidence="2">Uncharacterized protein</fullName>
    </submittedName>
</protein>
<name>A0A6A6F3N2_9PEZI</name>
<feature type="region of interest" description="Disordered" evidence="1">
    <location>
        <begin position="399"/>
        <end position="432"/>
    </location>
</feature>
<feature type="compositionally biased region" description="Polar residues" evidence="1">
    <location>
        <begin position="415"/>
        <end position="427"/>
    </location>
</feature>